<evidence type="ECO:0000256" key="5">
    <source>
        <dbReference type="ARBA" id="ARBA00023136"/>
    </source>
</evidence>
<dbReference type="GO" id="GO:0046873">
    <property type="term" value="F:metal ion transmembrane transporter activity"/>
    <property type="evidence" value="ECO:0007669"/>
    <property type="project" value="InterPro"/>
</dbReference>
<sequence>MDQDTSSSAISLLSTFALIGLAEMGDKSQLVCLTLAARYRALPVLAGAVLAFALLNLGAVLFGSALAKWLPPQWVTLAVGILFLAFGLHAIRSGNVDEEPLETETRSGRSLLLSTLLLIGLAEFGDKTQIAVAGLASTSDPTAVWLGATLALAMTSAIGVWAGRTLLQHIPIPLMHRISGILFLAMGGFSLASLLM</sequence>
<dbReference type="PANTHER" id="PTHR12608">
    <property type="entry name" value="TRANSMEMBRANE PROTEIN HTP-1 RELATED"/>
    <property type="match status" value="1"/>
</dbReference>
<evidence type="ECO:0000256" key="6">
    <source>
        <dbReference type="RuleBase" id="RU365102"/>
    </source>
</evidence>
<evidence type="ECO:0000256" key="1">
    <source>
        <dbReference type="ARBA" id="ARBA00004141"/>
    </source>
</evidence>
<accession>A0A831RTW9</accession>
<feature type="transmembrane region" description="Helical" evidence="6">
    <location>
        <begin position="174"/>
        <end position="195"/>
    </location>
</feature>
<proteinExistence type="inferred from homology"/>
<comment type="caution">
    <text evidence="7">The sequence shown here is derived from an EMBL/GenBank/DDBJ whole genome shotgun (WGS) entry which is preliminary data.</text>
</comment>
<feature type="transmembrane region" description="Helical" evidence="6">
    <location>
        <begin position="73"/>
        <end position="91"/>
    </location>
</feature>
<dbReference type="PANTHER" id="PTHR12608:SF1">
    <property type="entry name" value="TRANSMEMBRANE PROTEIN 165"/>
    <property type="match status" value="1"/>
</dbReference>
<protein>
    <recommendedName>
        <fullName evidence="6">GDT1 family protein</fullName>
    </recommendedName>
</protein>
<evidence type="ECO:0000256" key="3">
    <source>
        <dbReference type="ARBA" id="ARBA00022692"/>
    </source>
</evidence>
<dbReference type="InterPro" id="IPR001727">
    <property type="entry name" value="GDT1-like"/>
</dbReference>
<keyword evidence="4 6" id="KW-1133">Transmembrane helix</keyword>
<gene>
    <name evidence="7" type="ORF">ENJ12_03720</name>
</gene>
<evidence type="ECO:0000313" key="7">
    <source>
        <dbReference type="EMBL" id="HEC05932.1"/>
    </source>
</evidence>
<dbReference type="Pfam" id="PF01169">
    <property type="entry name" value="GDT1"/>
    <property type="match status" value="2"/>
</dbReference>
<reference evidence="7" key="1">
    <citation type="journal article" date="2020" name="mSystems">
        <title>Genome- and Community-Level Interaction Insights into Carbon Utilization and Element Cycling Functions of Hydrothermarchaeota in Hydrothermal Sediment.</title>
        <authorList>
            <person name="Zhou Z."/>
            <person name="Liu Y."/>
            <person name="Xu W."/>
            <person name="Pan J."/>
            <person name="Luo Z.H."/>
            <person name="Li M."/>
        </authorList>
    </citation>
    <scope>NUCLEOTIDE SEQUENCE [LARGE SCALE GENOMIC DNA]</scope>
    <source>
        <strain evidence="7">HyVt-458</strain>
    </source>
</reference>
<dbReference type="GO" id="GO:0016020">
    <property type="term" value="C:membrane"/>
    <property type="evidence" value="ECO:0007669"/>
    <property type="project" value="UniProtKB-SubCell"/>
</dbReference>
<comment type="subcellular location">
    <subcellularLocation>
        <location evidence="1 6">Membrane</location>
        <topology evidence="1 6">Multi-pass membrane protein</topology>
    </subcellularLocation>
</comment>
<dbReference type="Proteomes" id="UP000886339">
    <property type="component" value="Unassembled WGS sequence"/>
</dbReference>
<feature type="transmembrane region" description="Helical" evidence="6">
    <location>
        <begin position="44"/>
        <end position="67"/>
    </location>
</feature>
<evidence type="ECO:0000256" key="4">
    <source>
        <dbReference type="ARBA" id="ARBA00022989"/>
    </source>
</evidence>
<evidence type="ECO:0000256" key="2">
    <source>
        <dbReference type="ARBA" id="ARBA00009190"/>
    </source>
</evidence>
<keyword evidence="3 6" id="KW-0812">Transmembrane</keyword>
<dbReference type="AlphaFoldDB" id="A0A831RTW9"/>
<feature type="transmembrane region" description="Helical" evidence="6">
    <location>
        <begin position="6"/>
        <end position="24"/>
    </location>
</feature>
<organism evidence="7">
    <name type="scientific">Thiolapillus brandeum</name>
    <dbReference type="NCBI Taxonomy" id="1076588"/>
    <lineage>
        <taxon>Bacteria</taxon>
        <taxon>Pseudomonadati</taxon>
        <taxon>Pseudomonadota</taxon>
        <taxon>Gammaproteobacteria</taxon>
        <taxon>Chromatiales</taxon>
        <taxon>Sedimenticolaceae</taxon>
        <taxon>Thiolapillus</taxon>
    </lineage>
</organism>
<dbReference type="EMBL" id="DRLF01000138">
    <property type="protein sequence ID" value="HEC05932.1"/>
    <property type="molecule type" value="Genomic_DNA"/>
</dbReference>
<keyword evidence="5 6" id="KW-0472">Membrane</keyword>
<feature type="transmembrane region" description="Helical" evidence="6">
    <location>
        <begin position="142"/>
        <end position="162"/>
    </location>
</feature>
<name>A0A831RTW9_9GAMM</name>
<comment type="similarity">
    <text evidence="2 6">Belongs to the GDT1 family.</text>
</comment>